<dbReference type="PANTHER" id="PTHR45663:SF11">
    <property type="entry name" value="GEO12009P1"/>
    <property type="match status" value="1"/>
</dbReference>
<gene>
    <name evidence="6" type="ORF">A45J_1958</name>
</gene>
<dbReference type="Gene3D" id="3.40.30.10">
    <property type="entry name" value="Glutaredoxin"/>
    <property type="match status" value="1"/>
</dbReference>
<evidence type="ECO:0000256" key="3">
    <source>
        <dbReference type="ARBA" id="ARBA00023157"/>
    </source>
</evidence>
<dbReference type="PROSITE" id="PS51352">
    <property type="entry name" value="THIOREDOXIN_2"/>
    <property type="match status" value="1"/>
</dbReference>
<dbReference type="PIRSF" id="PIRSF000077">
    <property type="entry name" value="Thioredoxin"/>
    <property type="match status" value="1"/>
</dbReference>
<feature type="domain" description="Thioredoxin" evidence="5">
    <location>
        <begin position="1"/>
        <end position="109"/>
    </location>
</feature>
<dbReference type="GO" id="GO:0045454">
    <property type="term" value="P:cell redox homeostasis"/>
    <property type="evidence" value="ECO:0007669"/>
    <property type="project" value="TreeGrafter"/>
</dbReference>
<dbReference type="PRINTS" id="PR00421">
    <property type="entry name" value="THIOREDOXIN"/>
</dbReference>
<keyword evidence="1" id="KW-0813">Transport</keyword>
<evidence type="ECO:0000313" key="6">
    <source>
        <dbReference type="EMBL" id="GER94198.1"/>
    </source>
</evidence>
<dbReference type="PANTHER" id="PTHR45663">
    <property type="entry name" value="GEO12009P1"/>
    <property type="match status" value="1"/>
</dbReference>
<dbReference type="InterPro" id="IPR013766">
    <property type="entry name" value="Thioredoxin_domain"/>
</dbReference>
<evidence type="ECO:0000256" key="4">
    <source>
        <dbReference type="ARBA" id="ARBA00023284"/>
    </source>
</evidence>
<dbReference type="SUPFAM" id="SSF52833">
    <property type="entry name" value="Thioredoxin-like"/>
    <property type="match status" value="1"/>
</dbReference>
<dbReference type="GO" id="GO:0015035">
    <property type="term" value="F:protein-disulfide reductase activity"/>
    <property type="evidence" value="ECO:0007669"/>
    <property type="project" value="InterPro"/>
</dbReference>
<dbReference type="GO" id="GO:0005829">
    <property type="term" value="C:cytosol"/>
    <property type="evidence" value="ECO:0007669"/>
    <property type="project" value="TreeGrafter"/>
</dbReference>
<dbReference type="Pfam" id="PF00085">
    <property type="entry name" value="Thioredoxin"/>
    <property type="match status" value="1"/>
</dbReference>
<protein>
    <submittedName>
        <fullName evidence="6">Thioredoxin</fullName>
    </submittedName>
</protein>
<evidence type="ECO:0000256" key="1">
    <source>
        <dbReference type="ARBA" id="ARBA00022448"/>
    </source>
</evidence>
<dbReference type="NCBIfam" id="TIGR01068">
    <property type="entry name" value="thioredoxin"/>
    <property type="match status" value="1"/>
</dbReference>
<dbReference type="InterPro" id="IPR036249">
    <property type="entry name" value="Thioredoxin-like_sf"/>
</dbReference>
<dbReference type="InterPro" id="IPR017937">
    <property type="entry name" value="Thioredoxin_CS"/>
</dbReference>
<accession>A0A5J4KX90</accession>
<dbReference type="InterPro" id="IPR005746">
    <property type="entry name" value="Thioredoxin"/>
</dbReference>
<keyword evidence="4" id="KW-0676">Redox-active center</keyword>
<evidence type="ECO:0000256" key="2">
    <source>
        <dbReference type="ARBA" id="ARBA00022982"/>
    </source>
</evidence>
<evidence type="ECO:0000259" key="5">
    <source>
        <dbReference type="PROSITE" id="PS51352"/>
    </source>
</evidence>
<organism evidence="6">
    <name type="scientific">hot springs metagenome</name>
    <dbReference type="NCBI Taxonomy" id="433727"/>
    <lineage>
        <taxon>unclassified sequences</taxon>
        <taxon>metagenomes</taxon>
        <taxon>ecological metagenomes</taxon>
    </lineage>
</organism>
<keyword evidence="2" id="KW-0249">Electron transport</keyword>
<keyword evidence="3" id="KW-1015">Disulfide bond</keyword>
<reference evidence="6" key="1">
    <citation type="submission" date="2019-10" db="EMBL/GenBank/DDBJ databases">
        <title>Metagenomic sequencing of thiosulfate-disproportionating enrichment culture.</title>
        <authorList>
            <person name="Umezawa K."/>
            <person name="Kojima H."/>
            <person name="Fukui M."/>
        </authorList>
    </citation>
    <scope>NUCLEOTIDE SEQUENCE</scope>
    <source>
        <strain evidence="6">45J</strain>
    </source>
</reference>
<comment type="caution">
    <text evidence="6">The sequence shown here is derived from an EMBL/GenBank/DDBJ whole genome shotgun (WGS) entry which is preliminary data.</text>
</comment>
<dbReference type="EMBL" id="BLAB01000001">
    <property type="protein sequence ID" value="GER94198.1"/>
    <property type="molecule type" value="Genomic_DNA"/>
</dbReference>
<name>A0A5J4KX90_9ZZZZ</name>
<proteinExistence type="predicted"/>
<dbReference type="PROSITE" id="PS00194">
    <property type="entry name" value="THIOREDOXIN_1"/>
    <property type="match status" value="1"/>
</dbReference>
<dbReference type="CDD" id="cd02947">
    <property type="entry name" value="TRX_family"/>
    <property type="match status" value="1"/>
</dbReference>
<sequence length="109" mass="11924">MAEGIVELTTASWDKEVLQANGLVMVDFWAVWCGPCRMIAPTVEELAKEYAGKVKVGKLNTDENPDIASKYKIMGIPTIMFFKDGQKVDQIVGAVPKPQLKAKIDALLG</sequence>
<dbReference type="FunFam" id="3.40.30.10:FF:000001">
    <property type="entry name" value="Thioredoxin"/>
    <property type="match status" value="1"/>
</dbReference>
<dbReference type="AlphaFoldDB" id="A0A5J4KX90"/>